<dbReference type="Gene3D" id="3.30.450.40">
    <property type="match status" value="1"/>
</dbReference>
<dbReference type="InterPro" id="IPR036097">
    <property type="entry name" value="HisK_dim/P_sf"/>
</dbReference>
<evidence type="ECO:0000256" key="8">
    <source>
        <dbReference type="ARBA" id="ARBA00022777"/>
    </source>
</evidence>
<dbReference type="InterPro" id="IPR004358">
    <property type="entry name" value="Sig_transdc_His_kin-like_C"/>
</dbReference>
<comment type="subcellular location">
    <subcellularLocation>
        <location evidence="2">Membrane</location>
        <topology evidence="2">Multi-pass membrane protein</topology>
    </subcellularLocation>
</comment>
<dbReference type="SMART" id="SM00388">
    <property type="entry name" value="HisKA"/>
    <property type="match status" value="1"/>
</dbReference>
<dbReference type="InterPro" id="IPR038318">
    <property type="entry name" value="KdpD_sf"/>
</dbReference>
<dbReference type="SUPFAM" id="SSF55874">
    <property type="entry name" value="ATPase domain of HSP90 chaperone/DNA topoisomerase II/histidine kinase"/>
    <property type="match status" value="1"/>
</dbReference>
<evidence type="ECO:0000256" key="12">
    <source>
        <dbReference type="ARBA" id="ARBA00023136"/>
    </source>
</evidence>
<dbReference type="SUPFAM" id="SSF55781">
    <property type="entry name" value="GAF domain-like"/>
    <property type="match status" value="1"/>
</dbReference>
<sequence>MSYMRPNPDELLKQINSSERASRRGRLKIFFGYAAGVGKTYAMLDAAHAAQRAGIDVVVGYIEPHARKDTQALLEGLKFIPPLIIPYKGINLNEFNLDAALERKPKVILVDELAHTNPQGLRHTKRYSDIEELLDAGIDVYTTVNVQHIESLNDIVASITHIVVRERIPDRIFDEADQVELIDVEPEDLIERLNEGKIYKEKQSKKALSNFFAKENLVALREIALRKTADRVNKEVITNKNEGNSSYHTNEHILVCLSSSPSNPKVIRTAARMADAFHGKFTALFVQTTHSKDLEDKNISAIRANLKLAEELGAEITTTYGDDVPYQIAEYAKVSGISKVILGRTNTRKIFRTKLGFVDKLVSLAPDIDIYVIPDKDTHKYSFRKRHLTNLKFSCVDFFKMIGIMGLSNITSLYVDSVGFSEANIITIFILGVLLTSSKTNGKVYGVISSIIGVLSFDFFFIEPKLTFTAYDSQYLITFLIMLIASIITSTLTSKVKEQADTSAIIAYRTNILLDASRELQKANSLEEIAMKSQIQIYKLLNKPIIFYVVKDEKIVKTYTYRDENNSKLEDEYLEADERAVATWVIRNRKKAGAGTETLPGSKSLYIPLIGQDKVLAVVGIVMKNNKDIDSGEKSLYRAMLNQISFALEKYNLNEVQKLTLMQAEKERFRANLLRAVSHDLRTPLTSISGSANLLLTNTIDEESRKQLTLDIYDDSLWLINLVENLLSVSRIDKDGVNLRTEPQLVREIITEALNHINRKASEHIIKVNLKDELLMVDVDVRLIIQVIINIVDNAIKYTEEGSEININVCVNGKKVIIEIADNGQGISKHNKECIFDMFFTVNGNKGDSRRGLGLGLALCKSIIVAHGGKIYVRDNNPQGTIFGFTLSLVEVRGNENIDFSSRG</sequence>
<dbReference type="GO" id="GO:0016301">
    <property type="term" value="F:kinase activity"/>
    <property type="evidence" value="ECO:0007669"/>
    <property type="project" value="UniProtKB-KW"/>
</dbReference>
<dbReference type="CDD" id="cd01987">
    <property type="entry name" value="USP_KdpD-like"/>
    <property type="match status" value="1"/>
</dbReference>
<name>A0ABR8PRY0_9CLOT</name>
<dbReference type="InterPro" id="IPR014729">
    <property type="entry name" value="Rossmann-like_a/b/a_fold"/>
</dbReference>
<dbReference type="Pfam" id="PF00512">
    <property type="entry name" value="HisKA"/>
    <property type="match status" value="1"/>
</dbReference>
<keyword evidence="7" id="KW-0547">Nucleotide-binding</keyword>
<dbReference type="Gene3D" id="3.40.50.300">
    <property type="entry name" value="P-loop containing nucleotide triphosphate hydrolases"/>
    <property type="match status" value="1"/>
</dbReference>
<dbReference type="Pfam" id="PF02702">
    <property type="entry name" value="KdpD"/>
    <property type="match status" value="1"/>
</dbReference>
<evidence type="ECO:0000256" key="2">
    <source>
        <dbReference type="ARBA" id="ARBA00004141"/>
    </source>
</evidence>
<accession>A0ABR8PRY0</accession>
<dbReference type="CDD" id="cd00082">
    <property type="entry name" value="HisKA"/>
    <property type="match status" value="1"/>
</dbReference>
<keyword evidence="16" id="KW-1185">Reference proteome</keyword>
<evidence type="ECO:0000256" key="5">
    <source>
        <dbReference type="ARBA" id="ARBA00022679"/>
    </source>
</evidence>
<evidence type="ECO:0000256" key="1">
    <source>
        <dbReference type="ARBA" id="ARBA00000085"/>
    </source>
</evidence>
<evidence type="ECO:0000313" key="16">
    <source>
        <dbReference type="Proteomes" id="UP000627781"/>
    </source>
</evidence>
<dbReference type="Gene3D" id="1.10.287.130">
    <property type="match status" value="1"/>
</dbReference>
<evidence type="ECO:0000256" key="13">
    <source>
        <dbReference type="SAM" id="Phobius"/>
    </source>
</evidence>
<keyword evidence="8 15" id="KW-0418">Kinase</keyword>
<dbReference type="InterPro" id="IPR025201">
    <property type="entry name" value="KdpD_TM"/>
</dbReference>
<dbReference type="RefSeq" id="WP_143317533.1">
    <property type="nucleotide sequence ID" value="NZ_JACSRA010000007.1"/>
</dbReference>
<dbReference type="InterPro" id="IPR027417">
    <property type="entry name" value="P-loop_NTPase"/>
</dbReference>
<keyword evidence="11" id="KW-0902">Two-component regulatory system</keyword>
<dbReference type="InterPro" id="IPR005467">
    <property type="entry name" value="His_kinase_dom"/>
</dbReference>
<feature type="transmembrane region" description="Helical" evidence="13">
    <location>
        <begin position="420"/>
        <end position="437"/>
    </location>
</feature>
<dbReference type="Gene3D" id="1.20.120.620">
    <property type="entry name" value="Backbone structure of the membrane domain of e. Coli histidine kinase receptor kdpd"/>
    <property type="match status" value="1"/>
</dbReference>
<keyword evidence="6 13" id="KW-0812">Transmembrane</keyword>
<evidence type="ECO:0000256" key="7">
    <source>
        <dbReference type="ARBA" id="ARBA00022741"/>
    </source>
</evidence>
<dbReference type="InterPro" id="IPR003661">
    <property type="entry name" value="HisK_dim/P_dom"/>
</dbReference>
<dbReference type="SUPFAM" id="SSF52402">
    <property type="entry name" value="Adenine nucleotide alpha hydrolases-like"/>
    <property type="match status" value="1"/>
</dbReference>
<keyword evidence="5" id="KW-0808">Transferase</keyword>
<dbReference type="EMBL" id="JACSRA010000007">
    <property type="protein sequence ID" value="MBD7910949.1"/>
    <property type="molecule type" value="Genomic_DNA"/>
</dbReference>
<evidence type="ECO:0000256" key="9">
    <source>
        <dbReference type="ARBA" id="ARBA00022840"/>
    </source>
</evidence>
<keyword evidence="12 13" id="KW-0472">Membrane</keyword>
<proteinExistence type="predicted"/>
<keyword evidence="10 13" id="KW-1133">Transmembrane helix</keyword>
<dbReference type="Proteomes" id="UP000627781">
    <property type="component" value="Unassembled WGS sequence"/>
</dbReference>
<dbReference type="Gene3D" id="3.40.50.620">
    <property type="entry name" value="HUPs"/>
    <property type="match status" value="1"/>
</dbReference>
<evidence type="ECO:0000256" key="3">
    <source>
        <dbReference type="ARBA" id="ARBA00012438"/>
    </source>
</evidence>
<dbReference type="Pfam" id="PF13493">
    <property type="entry name" value="DUF4118"/>
    <property type="match status" value="1"/>
</dbReference>
<protein>
    <recommendedName>
        <fullName evidence="3">histidine kinase</fullName>
        <ecNumber evidence="3">2.7.13.3</ecNumber>
    </recommendedName>
</protein>
<evidence type="ECO:0000256" key="10">
    <source>
        <dbReference type="ARBA" id="ARBA00022989"/>
    </source>
</evidence>
<evidence type="ECO:0000256" key="11">
    <source>
        <dbReference type="ARBA" id="ARBA00023012"/>
    </source>
</evidence>
<dbReference type="PROSITE" id="PS50109">
    <property type="entry name" value="HIS_KIN"/>
    <property type="match status" value="1"/>
</dbReference>
<dbReference type="EC" id="2.7.13.3" evidence="3"/>
<dbReference type="InterPro" id="IPR029016">
    <property type="entry name" value="GAF-like_dom_sf"/>
</dbReference>
<keyword evidence="4" id="KW-0597">Phosphoprotein</keyword>
<dbReference type="PRINTS" id="PR00344">
    <property type="entry name" value="BCTRLSENSOR"/>
</dbReference>
<organism evidence="15 16">
    <name type="scientific">Clostridium cibarium</name>
    <dbReference type="NCBI Taxonomy" id="2762247"/>
    <lineage>
        <taxon>Bacteria</taxon>
        <taxon>Bacillati</taxon>
        <taxon>Bacillota</taxon>
        <taxon>Clostridia</taxon>
        <taxon>Eubacteriales</taxon>
        <taxon>Clostridiaceae</taxon>
        <taxon>Clostridium</taxon>
    </lineage>
</organism>
<evidence type="ECO:0000259" key="14">
    <source>
        <dbReference type="PROSITE" id="PS50109"/>
    </source>
</evidence>
<dbReference type="PANTHER" id="PTHR45569:SF1">
    <property type="entry name" value="SENSOR PROTEIN KDPD"/>
    <property type="match status" value="1"/>
</dbReference>
<dbReference type="InterPro" id="IPR003852">
    <property type="entry name" value="Sig_transdc_His_kinase_KdpD_N"/>
</dbReference>
<comment type="catalytic activity">
    <reaction evidence="1">
        <text>ATP + protein L-histidine = ADP + protein N-phospho-L-histidine.</text>
        <dbReference type="EC" id="2.7.13.3"/>
    </reaction>
</comment>
<evidence type="ECO:0000256" key="6">
    <source>
        <dbReference type="ARBA" id="ARBA00022692"/>
    </source>
</evidence>
<dbReference type="PANTHER" id="PTHR45569">
    <property type="entry name" value="SENSOR PROTEIN KDPD"/>
    <property type="match status" value="1"/>
</dbReference>
<dbReference type="Gene3D" id="3.30.565.10">
    <property type="entry name" value="Histidine kinase-like ATPase, C-terminal domain"/>
    <property type="match status" value="1"/>
</dbReference>
<keyword evidence="9" id="KW-0067">ATP-binding</keyword>
<dbReference type="CDD" id="cd00075">
    <property type="entry name" value="HATPase"/>
    <property type="match status" value="1"/>
</dbReference>
<dbReference type="SMART" id="SM00387">
    <property type="entry name" value="HATPase_c"/>
    <property type="match status" value="1"/>
</dbReference>
<dbReference type="InterPro" id="IPR003594">
    <property type="entry name" value="HATPase_dom"/>
</dbReference>
<dbReference type="SUPFAM" id="SSF47384">
    <property type="entry name" value="Homodimeric domain of signal transducing histidine kinase"/>
    <property type="match status" value="1"/>
</dbReference>
<feature type="transmembrane region" description="Helical" evidence="13">
    <location>
        <begin position="444"/>
        <end position="462"/>
    </location>
</feature>
<reference evidence="15 16" key="1">
    <citation type="submission" date="2020-08" db="EMBL/GenBank/DDBJ databases">
        <title>A Genomic Blueprint of the Chicken Gut Microbiome.</title>
        <authorList>
            <person name="Gilroy R."/>
            <person name="Ravi A."/>
            <person name="Getino M."/>
            <person name="Pursley I."/>
            <person name="Horton D.L."/>
            <person name="Alikhan N.-F."/>
            <person name="Baker D."/>
            <person name="Gharbi K."/>
            <person name="Hall N."/>
            <person name="Watson M."/>
            <person name="Adriaenssens E.M."/>
            <person name="Foster-Nyarko E."/>
            <person name="Jarju S."/>
            <person name="Secka A."/>
            <person name="Antonio M."/>
            <person name="Oren A."/>
            <person name="Chaudhuri R."/>
            <person name="La Ragione R.M."/>
            <person name="Hildebrand F."/>
            <person name="Pallen M.J."/>
        </authorList>
    </citation>
    <scope>NUCLEOTIDE SEQUENCE [LARGE SCALE GENOMIC DNA]</scope>
    <source>
        <strain evidence="15 16">Sa3CVN1</strain>
    </source>
</reference>
<dbReference type="InterPro" id="IPR036890">
    <property type="entry name" value="HATPase_C_sf"/>
</dbReference>
<feature type="transmembrane region" description="Helical" evidence="13">
    <location>
        <begin position="474"/>
        <end position="493"/>
    </location>
</feature>
<gene>
    <name evidence="15" type="ORF">H9661_06220</name>
</gene>
<comment type="caution">
    <text evidence="15">The sequence shown here is derived from an EMBL/GenBank/DDBJ whole genome shotgun (WGS) entry which is preliminary data.</text>
</comment>
<dbReference type="InterPro" id="IPR052023">
    <property type="entry name" value="Histidine_kinase_KdpD"/>
</dbReference>
<dbReference type="Pfam" id="PF02518">
    <property type="entry name" value="HATPase_c"/>
    <property type="match status" value="1"/>
</dbReference>
<feature type="domain" description="Histidine kinase" evidence="14">
    <location>
        <begin position="676"/>
        <end position="891"/>
    </location>
</feature>
<evidence type="ECO:0000313" key="15">
    <source>
        <dbReference type="EMBL" id="MBD7910949.1"/>
    </source>
</evidence>
<evidence type="ECO:0000256" key="4">
    <source>
        <dbReference type="ARBA" id="ARBA00022553"/>
    </source>
</evidence>